<gene>
    <name evidence="2" type="ORF">NQ315_012963</name>
</gene>
<feature type="region of interest" description="Disordered" evidence="1">
    <location>
        <begin position="105"/>
        <end position="138"/>
    </location>
</feature>
<keyword evidence="3" id="KW-1185">Reference proteome</keyword>
<comment type="caution">
    <text evidence="2">The sequence shown here is derived from an EMBL/GenBank/DDBJ whole genome shotgun (WGS) entry which is preliminary data.</text>
</comment>
<accession>A0AAV8VSD8</accession>
<proteinExistence type="predicted"/>
<dbReference type="AlphaFoldDB" id="A0AAV8VSD8"/>
<evidence type="ECO:0000313" key="2">
    <source>
        <dbReference type="EMBL" id="KAJ8917044.1"/>
    </source>
</evidence>
<organism evidence="2 3">
    <name type="scientific">Exocentrus adspersus</name>
    <dbReference type="NCBI Taxonomy" id="1586481"/>
    <lineage>
        <taxon>Eukaryota</taxon>
        <taxon>Metazoa</taxon>
        <taxon>Ecdysozoa</taxon>
        <taxon>Arthropoda</taxon>
        <taxon>Hexapoda</taxon>
        <taxon>Insecta</taxon>
        <taxon>Pterygota</taxon>
        <taxon>Neoptera</taxon>
        <taxon>Endopterygota</taxon>
        <taxon>Coleoptera</taxon>
        <taxon>Polyphaga</taxon>
        <taxon>Cucujiformia</taxon>
        <taxon>Chrysomeloidea</taxon>
        <taxon>Cerambycidae</taxon>
        <taxon>Lamiinae</taxon>
        <taxon>Acanthocinini</taxon>
        <taxon>Exocentrus</taxon>
    </lineage>
</organism>
<protein>
    <submittedName>
        <fullName evidence="2">Uncharacterized protein</fullName>
    </submittedName>
</protein>
<evidence type="ECO:0000256" key="1">
    <source>
        <dbReference type="SAM" id="MobiDB-lite"/>
    </source>
</evidence>
<reference evidence="2 3" key="1">
    <citation type="journal article" date="2023" name="Insect Mol. Biol.">
        <title>Genome sequencing provides insights into the evolution of gene families encoding plant cell wall-degrading enzymes in longhorned beetles.</title>
        <authorList>
            <person name="Shin N.R."/>
            <person name="Okamura Y."/>
            <person name="Kirsch R."/>
            <person name="Pauchet Y."/>
        </authorList>
    </citation>
    <scope>NUCLEOTIDE SEQUENCE [LARGE SCALE GENOMIC DNA]</scope>
    <source>
        <strain evidence="2">EAD_L_NR</strain>
    </source>
</reference>
<dbReference type="EMBL" id="JANEYG010000036">
    <property type="protein sequence ID" value="KAJ8917044.1"/>
    <property type="molecule type" value="Genomic_DNA"/>
</dbReference>
<dbReference type="Proteomes" id="UP001159042">
    <property type="component" value="Unassembled WGS sequence"/>
</dbReference>
<evidence type="ECO:0000313" key="3">
    <source>
        <dbReference type="Proteomes" id="UP001159042"/>
    </source>
</evidence>
<name>A0AAV8VSD8_9CUCU</name>
<sequence length="138" mass="16190">MPATPLHFIPLSSGSLKIGSRLPCRYEAAGVAFVWSTLRRRVDDRLGILYTSEVETTTQLKCNSKKKPENTLRTRLGVWVQSKEDLVSEQKKYRSEEHQLKLRHMEEKHQASLRHDEESHKQKMNIEKKEHVIRVTKR</sequence>